<keyword evidence="3" id="KW-1185">Reference proteome</keyword>
<feature type="signal peptide" evidence="1">
    <location>
        <begin position="1"/>
        <end position="19"/>
    </location>
</feature>
<evidence type="ECO:0000313" key="2">
    <source>
        <dbReference type="EMBL" id="MFC4670763.1"/>
    </source>
</evidence>
<dbReference type="InterPro" id="IPR007410">
    <property type="entry name" value="LpqE-like"/>
</dbReference>
<comment type="caution">
    <text evidence="2">The sequence shown here is derived from an EMBL/GenBank/DDBJ whole genome shotgun (WGS) entry which is preliminary data.</text>
</comment>
<feature type="chain" id="PRO_5046910484" evidence="1">
    <location>
        <begin position="20"/>
        <end position="146"/>
    </location>
</feature>
<dbReference type="Gene3D" id="2.60.40.1890">
    <property type="entry name" value="PCu(A)C copper chaperone"/>
    <property type="match status" value="1"/>
</dbReference>
<protein>
    <submittedName>
        <fullName evidence="2">Copper chaperone PCu(A)C</fullName>
    </submittedName>
</protein>
<reference evidence="3" key="1">
    <citation type="journal article" date="2019" name="Int. J. Syst. Evol. Microbiol.">
        <title>The Global Catalogue of Microorganisms (GCM) 10K type strain sequencing project: providing services to taxonomists for standard genome sequencing and annotation.</title>
        <authorList>
            <consortium name="The Broad Institute Genomics Platform"/>
            <consortium name="The Broad Institute Genome Sequencing Center for Infectious Disease"/>
            <person name="Wu L."/>
            <person name="Ma J."/>
        </authorList>
    </citation>
    <scope>NUCLEOTIDE SEQUENCE [LARGE SCALE GENOMIC DNA]</scope>
    <source>
        <strain evidence="3">CGMCC 4.7283</strain>
    </source>
</reference>
<dbReference type="EMBL" id="JBHSGI010000028">
    <property type="protein sequence ID" value="MFC4670763.1"/>
    <property type="molecule type" value="Genomic_DNA"/>
</dbReference>
<evidence type="ECO:0000256" key="1">
    <source>
        <dbReference type="SAM" id="SignalP"/>
    </source>
</evidence>
<dbReference type="InterPro" id="IPR036182">
    <property type="entry name" value="PCuAC_sf"/>
</dbReference>
<dbReference type="PANTHER" id="PTHR36302">
    <property type="entry name" value="BLR7088 PROTEIN"/>
    <property type="match status" value="1"/>
</dbReference>
<evidence type="ECO:0000313" key="3">
    <source>
        <dbReference type="Proteomes" id="UP001595973"/>
    </source>
</evidence>
<gene>
    <name evidence="2" type="ORF">ACFO5X_19590</name>
</gene>
<dbReference type="InterPro" id="IPR058248">
    <property type="entry name" value="Lxx211020-like"/>
</dbReference>
<name>A0ABV9KLA1_9RHOB</name>
<dbReference type="PANTHER" id="PTHR36302:SF1">
    <property type="entry name" value="COPPER CHAPERONE PCU(A)C"/>
    <property type="match status" value="1"/>
</dbReference>
<accession>A0ABV9KLA1</accession>
<sequence>MKQKIFAVFLAALPVATLADVSITAPWARATIIAGRPGAGYLSLTSDADDRLLSVSSPIAGEVMLHAVETDGSGVSRMVHLDVLDLPADEAVTLAPGDMHLMLMQLTQRLEEGTSFPMTLTFETAGEITVDVPVLGIAATGPEGAE</sequence>
<dbReference type="Pfam" id="PF04314">
    <property type="entry name" value="PCuAC"/>
    <property type="match status" value="1"/>
</dbReference>
<organism evidence="2 3">
    <name type="scientific">Seohaeicola nanhaiensis</name>
    <dbReference type="NCBI Taxonomy" id="1387282"/>
    <lineage>
        <taxon>Bacteria</taxon>
        <taxon>Pseudomonadati</taxon>
        <taxon>Pseudomonadota</taxon>
        <taxon>Alphaproteobacteria</taxon>
        <taxon>Rhodobacterales</taxon>
        <taxon>Roseobacteraceae</taxon>
        <taxon>Seohaeicola</taxon>
    </lineage>
</organism>
<proteinExistence type="predicted"/>
<dbReference type="SUPFAM" id="SSF110087">
    <property type="entry name" value="DR1885-like metal-binding protein"/>
    <property type="match status" value="1"/>
</dbReference>
<keyword evidence="1" id="KW-0732">Signal</keyword>
<dbReference type="Proteomes" id="UP001595973">
    <property type="component" value="Unassembled WGS sequence"/>
</dbReference>
<dbReference type="RefSeq" id="WP_380720112.1">
    <property type="nucleotide sequence ID" value="NZ_JBHSGI010000028.1"/>
</dbReference>